<dbReference type="AlphaFoldDB" id="A0AAD4MFY3"/>
<evidence type="ECO:0000313" key="9">
    <source>
        <dbReference type="EMBL" id="KAI1690768.1"/>
    </source>
</evidence>
<feature type="region of interest" description="Disordered" evidence="7">
    <location>
        <begin position="192"/>
        <end position="219"/>
    </location>
</feature>
<accession>A0AAD4MFY3</accession>
<feature type="compositionally biased region" description="Basic residues" evidence="7">
    <location>
        <begin position="153"/>
        <end position="163"/>
    </location>
</feature>
<dbReference type="Gene3D" id="3.30.70.20">
    <property type="match status" value="1"/>
</dbReference>
<dbReference type="SUPFAM" id="SSF51395">
    <property type="entry name" value="FMN-linked oxidoreductases"/>
    <property type="match status" value="1"/>
</dbReference>
<dbReference type="Pfam" id="PF14697">
    <property type="entry name" value="Fer4_21"/>
    <property type="match status" value="1"/>
</dbReference>
<feature type="region of interest" description="Disordered" evidence="7">
    <location>
        <begin position="410"/>
        <end position="485"/>
    </location>
</feature>
<dbReference type="PROSITE" id="PS51379">
    <property type="entry name" value="4FE4S_FER_2"/>
    <property type="match status" value="1"/>
</dbReference>
<protein>
    <recommendedName>
        <fullName evidence="3">dihydropyrimidine dehydrogenase (NADP(+))</fullName>
        <ecNumber evidence="3">1.3.1.2</ecNumber>
    </recommendedName>
    <alternativeName>
        <fullName evidence="6">Dihydrothymine dehydrogenase</fullName>
    </alternativeName>
    <alternativeName>
        <fullName evidence="5">Dihydrouracil dehydrogenase</fullName>
    </alternativeName>
</protein>
<dbReference type="GO" id="GO:0005737">
    <property type="term" value="C:cytoplasm"/>
    <property type="evidence" value="ECO:0007669"/>
    <property type="project" value="InterPro"/>
</dbReference>
<dbReference type="InterPro" id="IPR017900">
    <property type="entry name" value="4Fe4S_Fe_S_CS"/>
</dbReference>
<dbReference type="SUPFAM" id="SSF54862">
    <property type="entry name" value="4Fe-4S ferredoxins"/>
    <property type="match status" value="1"/>
</dbReference>
<proteinExistence type="inferred from homology"/>
<feature type="compositionally biased region" description="Pro residues" evidence="7">
    <location>
        <begin position="43"/>
        <end position="53"/>
    </location>
</feature>
<feature type="region of interest" description="Disordered" evidence="7">
    <location>
        <begin position="1"/>
        <end position="163"/>
    </location>
</feature>
<dbReference type="Pfam" id="PF01180">
    <property type="entry name" value="DHO_dh"/>
    <property type="match status" value="1"/>
</dbReference>
<evidence type="ECO:0000256" key="1">
    <source>
        <dbReference type="ARBA" id="ARBA00004668"/>
    </source>
</evidence>
<evidence type="ECO:0000256" key="6">
    <source>
        <dbReference type="ARBA" id="ARBA00032722"/>
    </source>
</evidence>
<evidence type="ECO:0000256" key="4">
    <source>
        <dbReference type="ARBA" id="ARBA00023002"/>
    </source>
</evidence>
<evidence type="ECO:0000256" key="7">
    <source>
        <dbReference type="SAM" id="MobiDB-lite"/>
    </source>
</evidence>
<comment type="pathway">
    <text evidence="1">Amino-acid biosynthesis; beta-alanine biosynthesis.</text>
</comment>
<comment type="similarity">
    <text evidence="2">Belongs to the dihydropyrimidine dehydrogenase family.</text>
</comment>
<feature type="compositionally biased region" description="Low complexity" evidence="7">
    <location>
        <begin position="410"/>
        <end position="422"/>
    </location>
</feature>
<dbReference type="InterPro" id="IPR013785">
    <property type="entry name" value="Aldolase_TIM"/>
</dbReference>
<evidence type="ECO:0000256" key="5">
    <source>
        <dbReference type="ARBA" id="ARBA00030119"/>
    </source>
</evidence>
<feature type="compositionally biased region" description="Basic residues" evidence="7">
    <location>
        <begin position="73"/>
        <end position="86"/>
    </location>
</feature>
<evidence type="ECO:0000259" key="8">
    <source>
        <dbReference type="PROSITE" id="PS51379"/>
    </source>
</evidence>
<sequence length="485" mass="52482">MPPIRSTACWPPVRSPPLPSLEGDETWLIFVTISSASSRPTPSGWPPRRPPTRPTTWSAPTRRAGAGWSGRPSARKGRRSSRQRPALRRDLGCRPPAPRPEQHRAHHRPRPLHQPARDEAGQDELAGPGAHRLDHGALRGGELEGDPAAGGRDRRRRHRTQLRLSARHVRARHGGRRRPGARIIEMSCAGASSTRACPSSPADAQYHRHPQAPPRGQAGGTDAVSLINTINSIVSVDLDNFAPNPTVGGKGTHGGYCGPAVKPIALNMVAEIARDPETYGMPISGIGGITTWRDAAEFLVLGAGNVQVCTAAMTYGFKIVQEMISGPLRLDGRKGHRTLDDICGRAVPNVTDWQYLNLNYIAKARIDQDACIKCGRCHIACEDTSHQAITQFVDGVRHFEVMEDESSAAISASTSARSRTASPWSGLKPACSTRRTGKRGSIRTTPTGPRIEQPDGQAGRGVTHVDGTAPTIRRRPVHPQKLLRP</sequence>
<dbReference type="Gene3D" id="3.20.20.70">
    <property type="entry name" value="Aldolase class I"/>
    <property type="match status" value="1"/>
</dbReference>
<evidence type="ECO:0000313" key="10">
    <source>
        <dbReference type="Proteomes" id="UP001201812"/>
    </source>
</evidence>
<dbReference type="EMBL" id="JAKKPZ010001094">
    <property type="protein sequence ID" value="KAI1690768.1"/>
    <property type="molecule type" value="Genomic_DNA"/>
</dbReference>
<gene>
    <name evidence="9" type="ORF">DdX_22308</name>
</gene>
<reference evidence="9" key="1">
    <citation type="submission" date="2022-01" db="EMBL/GenBank/DDBJ databases">
        <title>Genome Sequence Resource for Two Populations of Ditylenchus destructor, the Migratory Endoparasitic Phytonematode.</title>
        <authorList>
            <person name="Zhang H."/>
            <person name="Lin R."/>
            <person name="Xie B."/>
        </authorList>
    </citation>
    <scope>NUCLEOTIDE SEQUENCE</scope>
    <source>
        <strain evidence="9">BazhouSP</strain>
    </source>
</reference>
<dbReference type="PROSITE" id="PS00198">
    <property type="entry name" value="4FE4S_FER_1"/>
    <property type="match status" value="1"/>
</dbReference>
<dbReference type="GO" id="GO:0017113">
    <property type="term" value="F:dihydropyrimidine dehydrogenase (NADP+) activity"/>
    <property type="evidence" value="ECO:0007669"/>
    <property type="project" value="UniProtKB-EC"/>
</dbReference>
<feature type="compositionally biased region" description="Low complexity" evidence="7">
    <location>
        <begin position="54"/>
        <end position="64"/>
    </location>
</feature>
<dbReference type="Proteomes" id="UP001201812">
    <property type="component" value="Unassembled WGS sequence"/>
</dbReference>
<evidence type="ECO:0000256" key="3">
    <source>
        <dbReference type="ARBA" id="ARBA00013004"/>
    </source>
</evidence>
<organism evidence="9 10">
    <name type="scientific">Ditylenchus destructor</name>
    <dbReference type="NCBI Taxonomy" id="166010"/>
    <lineage>
        <taxon>Eukaryota</taxon>
        <taxon>Metazoa</taxon>
        <taxon>Ecdysozoa</taxon>
        <taxon>Nematoda</taxon>
        <taxon>Chromadorea</taxon>
        <taxon>Rhabditida</taxon>
        <taxon>Tylenchina</taxon>
        <taxon>Tylenchomorpha</taxon>
        <taxon>Sphaerularioidea</taxon>
        <taxon>Anguinidae</taxon>
        <taxon>Anguininae</taxon>
        <taxon>Ditylenchus</taxon>
    </lineage>
</organism>
<name>A0AAD4MFY3_9BILA</name>
<keyword evidence="10" id="KW-1185">Reference proteome</keyword>
<dbReference type="InterPro" id="IPR005720">
    <property type="entry name" value="Dihydroorotate_DH_cat"/>
</dbReference>
<keyword evidence="4" id="KW-0560">Oxidoreductase</keyword>
<feature type="domain" description="4Fe-4S ferredoxin-type" evidence="8">
    <location>
        <begin position="362"/>
        <end position="391"/>
    </location>
</feature>
<dbReference type="PANTHER" id="PTHR43073">
    <property type="entry name" value="DIHYDROPYRIMIDINE DEHYDROGENASE [NADP(+)]"/>
    <property type="match status" value="1"/>
</dbReference>
<comment type="caution">
    <text evidence="9">The sequence shown here is derived from an EMBL/GenBank/DDBJ whole genome shotgun (WGS) entry which is preliminary data.</text>
</comment>
<feature type="compositionally biased region" description="Basic residues" evidence="7">
    <location>
        <begin position="472"/>
        <end position="485"/>
    </location>
</feature>
<evidence type="ECO:0000256" key="2">
    <source>
        <dbReference type="ARBA" id="ARBA00010804"/>
    </source>
</evidence>
<dbReference type="InterPro" id="IPR017896">
    <property type="entry name" value="4Fe4S_Fe-S-bd"/>
</dbReference>
<dbReference type="PANTHER" id="PTHR43073:SF2">
    <property type="entry name" value="DIHYDROPYRIMIDINE DEHYDROGENASE [NADP(+)]"/>
    <property type="match status" value="1"/>
</dbReference>
<dbReference type="EC" id="1.3.1.2" evidence="3"/>